<protein>
    <submittedName>
        <fullName evidence="2">ATP-binding domain-containing protein</fullName>
    </submittedName>
</protein>
<dbReference type="InterPro" id="IPR000212">
    <property type="entry name" value="DNA_helicase_UvrD/REP"/>
</dbReference>
<dbReference type="RefSeq" id="WP_249303741.1">
    <property type="nucleotide sequence ID" value="NZ_CP060634.1"/>
</dbReference>
<sequence length="711" mass="82509">MQLNILSQDYYDDIPSQKLVSYLQKIFFKDNEVKVFYRFPLIKELDQEIRFPHILLISPHHGVVAFKCSSIERDRAGSELDDLVDEISWIEDYIFSKLIKSNSRKIKKGKRDLTINLSSALFIPFYRDVVNEDGSLPLIQNELEVRRYLEDLNSEKIEEDIIRQVFSIIEGSTAIIRPKERIIEKEDFTSKAFILKKMEQEIAVFDEEQKYAALSQLRGPQRIRGLAGTGKTIILAMKAALIHLDNPNAKILYTFMTKSLYDYIETLVTRFYKTLGDGQIPDLENSIHIRHAWGGNNVKGVYYDCCVREGIIPITFREANIKSEFPFDYICEDILIKKKGILNQYYDYVLIDEAQDFKPSFYQLCRSIVKNDSIVWGYDDLQNIFDVKIQDTMRTFANKFGNNGINLPELQKKYPEMENDIVLSKSYRNPREILVLAHAIGFGIYNGILIQSLENNAHWNDLGYHVVEGNCVSGDNMIIERPVENSPLSISKDQTSDELIVVNSAENVEEEMDWVVDQIEKAIKIDKLRADDIMVISIDDRWAKKYFAQIASDLYNKDIRTYNLSAISYQKGFYEDDCVTLSTLYKAKGNEAAMVFVIGCDICEEHRDSIIMRNKLFTAFTRTKAWLRVSGCNIIGDWLVKEIESVKANNFMFKFTYKEASVIKRDLDDVNIRKTKEREKFQKYIKSVKKKGISREEIEQIIRAEFGETKN</sequence>
<evidence type="ECO:0000313" key="2">
    <source>
        <dbReference type="EMBL" id="QNM06332.1"/>
    </source>
</evidence>
<evidence type="ECO:0000313" key="3">
    <source>
        <dbReference type="Proteomes" id="UP000515823"/>
    </source>
</evidence>
<dbReference type="AlphaFoldDB" id="A0A7G9G6A0"/>
<organism evidence="2 3">
    <name type="scientific">Qiania dongpingensis</name>
    <dbReference type="NCBI Taxonomy" id="2763669"/>
    <lineage>
        <taxon>Bacteria</taxon>
        <taxon>Bacillati</taxon>
        <taxon>Bacillota</taxon>
        <taxon>Clostridia</taxon>
        <taxon>Lachnospirales</taxon>
        <taxon>Lachnospiraceae</taxon>
        <taxon>Qiania</taxon>
    </lineage>
</organism>
<dbReference type="SUPFAM" id="SSF52540">
    <property type="entry name" value="P-loop containing nucleoside triphosphate hydrolases"/>
    <property type="match status" value="1"/>
</dbReference>
<dbReference type="Proteomes" id="UP000515823">
    <property type="component" value="Chromosome"/>
</dbReference>
<accession>A0A7G9G6A0</accession>
<dbReference type="GO" id="GO:0000725">
    <property type="term" value="P:recombinational repair"/>
    <property type="evidence" value="ECO:0007669"/>
    <property type="project" value="TreeGrafter"/>
</dbReference>
<keyword evidence="2" id="KW-0547">Nucleotide-binding</keyword>
<dbReference type="Gene3D" id="3.40.50.300">
    <property type="entry name" value="P-loop containing nucleotide triphosphate hydrolases"/>
    <property type="match status" value="2"/>
</dbReference>
<keyword evidence="3" id="KW-1185">Reference proteome</keyword>
<reference evidence="2 3" key="1">
    <citation type="submission" date="2020-08" db="EMBL/GenBank/DDBJ databases">
        <authorList>
            <person name="Liu C."/>
            <person name="Sun Q."/>
        </authorList>
    </citation>
    <scope>NUCLEOTIDE SEQUENCE [LARGE SCALE GENOMIC DNA]</scope>
    <source>
        <strain evidence="2 3">NSJ-38</strain>
    </source>
</reference>
<feature type="domain" description="UvrD-like helicase C-terminal" evidence="1">
    <location>
        <begin position="580"/>
        <end position="629"/>
    </location>
</feature>
<dbReference type="GO" id="GO:0005524">
    <property type="term" value="F:ATP binding"/>
    <property type="evidence" value="ECO:0007669"/>
    <property type="project" value="UniProtKB-KW"/>
</dbReference>
<evidence type="ECO:0000259" key="1">
    <source>
        <dbReference type="Pfam" id="PF13538"/>
    </source>
</evidence>
<name>A0A7G9G6A0_9FIRM</name>
<dbReference type="PANTHER" id="PTHR11070:SF2">
    <property type="entry name" value="ATP-DEPENDENT DNA HELICASE SRS2"/>
    <property type="match status" value="1"/>
</dbReference>
<keyword evidence="2" id="KW-0067">ATP-binding</keyword>
<gene>
    <name evidence="2" type="ORF">H9Q78_04130</name>
</gene>
<dbReference type="PANTHER" id="PTHR11070">
    <property type="entry name" value="UVRD / RECB / PCRA DNA HELICASE FAMILY MEMBER"/>
    <property type="match status" value="1"/>
</dbReference>
<dbReference type="GO" id="GO:0003677">
    <property type="term" value="F:DNA binding"/>
    <property type="evidence" value="ECO:0007669"/>
    <property type="project" value="InterPro"/>
</dbReference>
<dbReference type="EMBL" id="CP060634">
    <property type="protein sequence ID" value="QNM06332.1"/>
    <property type="molecule type" value="Genomic_DNA"/>
</dbReference>
<dbReference type="Pfam" id="PF13538">
    <property type="entry name" value="UvrD_C_2"/>
    <property type="match status" value="1"/>
</dbReference>
<dbReference type="KEGG" id="qdo:H9Q78_04130"/>
<dbReference type="InterPro" id="IPR027417">
    <property type="entry name" value="P-loop_NTPase"/>
</dbReference>
<dbReference type="InterPro" id="IPR027785">
    <property type="entry name" value="UvrD-like_helicase_C"/>
</dbReference>
<dbReference type="GO" id="GO:0043138">
    <property type="term" value="F:3'-5' DNA helicase activity"/>
    <property type="evidence" value="ECO:0007669"/>
    <property type="project" value="TreeGrafter"/>
</dbReference>
<proteinExistence type="predicted"/>